<reference evidence="2" key="1">
    <citation type="submission" date="2017-09" db="EMBL/GenBank/DDBJ databases">
        <authorList>
            <person name="Varghese N."/>
            <person name="Submissions S."/>
        </authorList>
    </citation>
    <scope>NUCLEOTIDE SEQUENCE [LARGE SCALE GENOMIC DNA]</scope>
    <source>
        <strain evidence="2">CGMCC 1.12803</strain>
    </source>
</reference>
<keyword evidence="2" id="KW-1185">Reference proteome</keyword>
<evidence type="ECO:0000313" key="1">
    <source>
        <dbReference type="EMBL" id="SOD17753.1"/>
    </source>
</evidence>
<gene>
    <name evidence="1" type="ORF">SAMN06297358_2670</name>
</gene>
<sequence>MEEKKTAKRTRIVTLRLTPDEFVKIEKKVGETTFRKLSEYVRAVLFGGKIVGVYRNRSIDDLIAELAMLRQEINRIGVNFNQSVKKLHVLQNEPEFKRWLLVHELEKKTMVNKLDEIKKYIRKIAELWLR</sequence>
<organism evidence="1 2">
    <name type="scientific">Pedobacter xixiisoli</name>
    <dbReference type="NCBI Taxonomy" id="1476464"/>
    <lineage>
        <taxon>Bacteria</taxon>
        <taxon>Pseudomonadati</taxon>
        <taxon>Bacteroidota</taxon>
        <taxon>Sphingobacteriia</taxon>
        <taxon>Sphingobacteriales</taxon>
        <taxon>Sphingobacteriaceae</taxon>
        <taxon>Pedobacter</taxon>
    </lineage>
</organism>
<dbReference type="AlphaFoldDB" id="A0A286A743"/>
<dbReference type="InterPro" id="IPR053842">
    <property type="entry name" value="NikA-like"/>
</dbReference>
<name>A0A286A743_9SPHI</name>
<evidence type="ECO:0000313" key="2">
    <source>
        <dbReference type="Proteomes" id="UP000219281"/>
    </source>
</evidence>
<dbReference type="RefSeq" id="WP_097132513.1">
    <property type="nucleotide sequence ID" value="NZ_OCMT01000003.1"/>
</dbReference>
<dbReference type="OrthoDB" id="950459at2"/>
<dbReference type="EMBL" id="OCMT01000003">
    <property type="protein sequence ID" value="SOD17753.1"/>
    <property type="molecule type" value="Genomic_DNA"/>
</dbReference>
<evidence type="ECO:0008006" key="3">
    <source>
        <dbReference type="Google" id="ProtNLM"/>
    </source>
</evidence>
<dbReference type="Proteomes" id="UP000219281">
    <property type="component" value="Unassembled WGS sequence"/>
</dbReference>
<protein>
    <recommendedName>
        <fullName evidence="3">Mobilisation protein (MobC)</fullName>
    </recommendedName>
</protein>
<accession>A0A286A743</accession>
<proteinExistence type="predicted"/>
<dbReference type="Pfam" id="PF21983">
    <property type="entry name" value="NikA-like"/>
    <property type="match status" value="1"/>
</dbReference>